<dbReference type="InterPro" id="IPR027417">
    <property type="entry name" value="P-loop_NTPase"/>
</dbReference>
<accession>A0A081K6I6</accession>
<gene>
    <name evidence="1" type="ORF">GV64_02515</name>
</gene>
<dbReference type="SUPFAM" id="SSF52540">
    <property type="entry name" value="P-loop containing nucleoside triphosphate hydrolases"/>
    <property type="match status" value="1"/>
</dbReference>
<dbReference type="AlphaFoldDB" id="A0A081K6I6"/>
<evidence type="ECO:0000313" key="1">
    <source>
        <dbReference type="EMBL" id="KEI69762.1"/>
    </source>
</evidence>
<dbReference type="Pfam" id="PF13671">
    <property type="entry name" value="AAA_33"/>
    <property type="match status" value="1"/>
</dbReference>
<proteinExistence type="predicted"/>
<reference evidence="1 2" key="1">
    <citation type="submission" date="2014-06" db="EMBL/GenBank/DDBJ databases">
        <title>Whole Genome Sequences of Three Symbiotic Endozoicomonas Bacteria.</title>
        <authorList>
            <person name="Neave M.J."/>
            <person name="Apprill A."/>
            <person name="Voolstra C.R."/>
        </authorList>
    </citation>
    <scope>NUCLEOTIDE SEQUENCE [LARGE SCALE GENOMIC DNA]</scope>
    <source>
        <strain evidence="1 2">DSM 22380</strain>
    </source>
</reference>
<protein>
    <recommendedName>
        <fullName evidence="3">Kinase</fullName>
    </recommendedName>
</protein>
<name>A0A081K6I6_9GAMM</name>
<dbReference type="PANTHER" id="PTHR43883">
    <property type="entry name" value="SLR0207 PROTEIN"/>
    <property type="match status" value="1"/>
</dbReference>
<organism evidence="1 2">
    <name type="scientific">Endozoicomonas elysicola</name>
    <dbReference type="NCBI Taxonomy" id="305900"/>
    <lineage>
        <taxon>Bacteria</taxon>
        <taxon>Pseudomonadati</taxon>
        <taxon>Pseudomonadota</taxon>
        <taxon>Gammaproteobacteria</taxon>
        <taxon>Oceanospirillales</taxon>
        <taxon>Endozoicomonadaceae</taxon>
        <taxon>Endozoicomonas</taxon>
    </lineage>
</organism>
<comment type="caution">
    <text evidence="1">The sequence shown here is derived from an EMBL/GenBank/DDBJ whole genome shotgun (WGS) entry which is preliminary data.</text>
</comment>
<evidence type="ECO:0000313" key="2">
    <source>
        <dbReference type="Proteomes" id="UP000027997"/>
    </source>
</evidence>
<keyword evidence="2" id="KW-1185">Reference proteome</keyword>
<dbReference type="Gene3D" id="3.40.50.300">
    <property type="entry name" value="P-loop containing nucleotide triphosphate hydrolases"/>
    <property type="match status" value="1"/>
</dbReference>
<sequence length="204" mass="22760">MPLPIDEKWLYEPTELTQSSTPFLVIMMGLSGSGKSTASGMIAHEFQAAWVCADVVRKRLYGLRPEQSSKAAGLNIYSPAAHKKTFTQMGSLAHTLLESGYSVILDSAALRAIDRRQFIDIAKKLKTTCAIVYCKAQESTINKRLCNRLKKPGAASEATVDIMKQQLDWLEEPCSIDAPLLISLNTDHLFWQDELKRQLEHHGI</sequence>
<dbReference type="PANTHER" id="PTHR43883:SF1">
    <property type="entry name" value="GLUCONOKINASE"/>
    <property type="match status" value="1"/>
</dbReference>
<dbReference type="RefSeq" id="WP_020582631.1">
    <property type="nucleotide sequence ID" value="NZ_JOJP01000001.1"/>
</dbReference>
<dbReference type="InterPro" id="IPR052732">
    <property type="entry name" value="Cell-binding_unc_protein"/>
</dbReference>
<dbReference type="eggNOG" id="COG0645">
    <property type="taxonomic scope" value="Bacteria"/>
</dbReference>
<dbReference type="Proteomes" id="UP000027997">
    <property type="component" value="Unassembled WGS sequence"/>
</dbReference>
<dbReference type="EMBL" id="JOJP01000001">
    <property type="protein sequence ID" value="KEI69762.1"/>
    <property type="molecule type" value="Genomic_DNA"/>
</dbReference>
<evidence type="ECO:0008006" key="3">
    <source>
        <dbReference type="Google" id="ProtNLM"/>
    </source>
</evidence>
<dbReference type="STRING" id="305900.GV64_02515"/>